<dbReference type="VEuPathDB" id="FungiDB:AAP_01531"/>
<feature type="region of interest" description="Disordered" evidence="1">
    <location>
        <begin position="189"/>
        <end position="215"/>
    </location>
</feature>
<dbReference type="Proteomes" id="UP000242877">
    <property type="component" value="Unassembled WGS sequence"/>
</dbReference>
<evidence type="ECO:0000256" key="1">
    <source>
        <dbReference type="SAM" id="MobiDB-lite"/>
    </source>
</evidence>
<dbReference type="OrthoDB" id="5404794at2759"/>
<sequence>MASEPMIPDSEESDIEVDEYTTATQFVQARSASVDIARSLRSPSLVIDGEPARCSEGRGSFSSTGSHVVMGDMAPIGVIEEAVVGDSGVMDVDNVQSGDTANVNGTDVTTASSSRLKMPSHKSILKRGKTTGGFNWSDDDNDDEVVSMAPKRRKTMDIEMRDVQEQNTIQALPERNVSFLLNEQNQHLENSWQPDPPINQEPTGTNMPPLIPPPSAIRELSAAASPAIDQQQADAASLLAQFMTPAPSTNDDTSSLNRPKRSYERSKSASAQATPISRDDMSTGSLKRAARATTIEMPANLSQASNDSTDELSLPVSTLNNTSFRRTVTPNNDLAASLGQQLPGPMEVTGDDTTVQSHNIVFDRPQSEQQLDIITKVPTEGNGAEVEIEGPKPQPMEVQHMVNATTTMEIESSNHENNKAHETNIHQQTDLGQPQQETHDTMLNMNIEPKPSRATSSEKASIEPQTTNPLQEYMNDVPTALTEQGNSHKTNPLKPSRKSTKARTKTPEVQDDPNIDEFIGLPKENYKPRPSRSRSKTFEEYMGIDAPPEKPTLESRRSEGRRGSLEDLYDPNESDRDSKVSKAKKKKVKRGKTSSAALLKKRDPSIEDDVIWIDDDDEPAPPKRREDKKLSPETLGDRACTPPTALLNDPPQPNSNSKFAVVITTPRKRPINEVDLTKHALEPEPAEPPSPLRPKPRSRKNTKKAEQKEQDGTKKQDQKRRRTKSTIRAETQFKEENKITPEPAAEAGMTEQLPQTTPDAHTPNDNTMLEKEAAQSDTGKVIGEQEHVDPIKKTVESERDEKTNYTRSMSLETPKKPELKPPEPRETGPNKHSPIPLNKRVPYRVGLSKKVRVAPLLKVIRK</sequence>
<feature type="compositionally biased region" description="Basic and acidic residues" evidence="1">
    <location>
        <begin position="547"/>
        <end position="565"/>
    </location>
</feature>
<comment type="caution">
    <text evidence="2">The sequence shown here is derived from an EMBL/GenBank/DDBJ whole genome shotgun (WGS) entry which is preliminary data.</text>
</comment>
<reference evidence="2 3" key="1">
    <citation type="journal article" date="2016" name="Genome Biol. Evol.">
        <title>Divergent and convergent evolution of fungal pathogenicity.</title>
        <authorList>
            <person name="Shang Y."/>
            <person name="Xiao G."/>
            <person name="Zheng P."/>
            <person name="Cen K."/>
            <person name="Zhan S."/>
            <person name="Wang C."/>
        </authorList>
    </citation>
    <scope>NUCLEOTIDE SEQUENCE [LARGE SCALE GENOMIC DNA]</scope>
    <source>
        <strain evidence="2 3">ARSEF 7405</strain>
    </source>
</reference>
<feature type="region of interest" description="Disordered" evidence="1">
    <location>
        <begin position="446"/>
        <end position="841"/>
    </location>
</feature>
<protein>
    <submittedName>
        <fullName evidence="2">Uncharacterized protein</fullName>
    </submittedName>
</protein>
<feature type="compositionally biased region" description="Basic and acidic residues" evidence="1">
    <location>
        <begin position="703"/>
        <end position="716"/>
    </location>
</feature>
<accession>A0A162IL58</accession>
<organism evidence="2 3">
    <name type="scientific">Ascosphaera apis ARSEF 7405</name>
    <dbReference type="NCBI Taxonomy" id="392613"/>
    <lineage>
        <taxon>Eukaryota</taxon>
        <taxon>Fungi</taxon>
        <taxon>Dikarya</taxon>
        <taxon>Ascomycota</taxon>
        <taxon>Pezizomycotina</taxon>
        <taxon>Eurotiomycetes</taxon>
        <taxon>Eurotiomycetidae</taxon>
        <taxon>Onygenales</taxon>
        <taxon>Ascosphaeraceae</taxon>
        <taxon>Ascosphaera</taxon>
    </lineage>
</organism>
<feature type="compositionally biased region" description="Polar residues" evidence="1">
    <location>
        <begin position="752"/>
        <end position="767"/>
    </location>
</feature>
<evidence type="ECO:0000313" key="3">
    <source>
        <dbReference type="Proteomes" id="UP000242877"/>
    </source>
</evidence>
<name>A0A162IL58_9EURO</name>
<keyword evidence="3" id="KW-1185">Reference proteome</keyword>
<feature type="region of interest" description="Disordered" evidence="1">
    <location>
        <begin position="244"/>
        <end position="287"/>
    </location>
</feature>
<feature type="compositionally biased region" description="Basic and acidic residues" evidence="1">
    <location>
        <begin position="670"/>
        <end position="682"/>
    </location>
</feature>
<feature type="compositionally biased region" description="Polar residues" evidence="1">
    <location>
        <begin position="246"/>
        <end position="257"/>
    </location>
</feature>
<feature type="compositionally biased region" description="Basic residues" evidence="1">
    <location>
        <begin position="581"/>
        <end position="592"/>
    </location>
</feature>
<gene>
    <name evidence="2" type="ORF">AAP_01531</name>
</gene>
<proteinExistence type="predicted"/>
<feature type="compositionally biased region" description="Polar residues" evidence="1">
    <location>
        <begin position="481"/>
        <end position="490"/>
    </location>
</feature>
<feature type="compositionally biased region" description="Polar residues" evidence="1">
    <location>
        <begin position="453"/>
        <end position="470"/>
    </location>
</feature>
<feature type="compositionally biased region" description="Basic and acidic residues" evidence="1">
    <location>
        <begin position="813"/>
        <end position="829"/>
    </location>
</feature>
<feature type="compositionally biased region" description="Basic residues" evidence="1">
    <location>
        <begin position="495"/>
        <end position="504"/>
    </location>
</feature>
<evidence type="ECO:0000313" key="2">
    <source>
        <dbReference type="EMBL" id="KZZ95043.1"/>
    </source>
</evidence>
<feature type="compositionally biased region" description="Basic and acidic residues" evidence="1">
    <location>
        <begin position="783"/>
        <end position="804"/>
    </location>
</feature>
<dbReference type="EMBL" id="AZGZ01000005">
    <property type="protein sequence ID" value="KZZ95043.1"/>
    <property type="molecule type" value="Genomic_DNA"/>
</dbReference>
<feature type="compositionally biased region" description="Basic and acidic residues" evidence="1">
    <location>
        <begin position="620"/>
        <end position="631"/>
    </location>
</feature>
<feature type="compositionally biased region" description="Acidic residues" evidence="1">
    <location>
        <begin position="606"/>
        <end position="619"/>
    </location>
</feature>
<dbReference type="AlphaFoldDB" id="A0A162IL58"/>